<dbReference type="EMBL" id="JANBPU010000494">
    <property type="protein sequence ID" value="KAJ1911049.1"/>
    <property type="molecule type" value="Genomic_DNA"/>
</dbReference>
<dbReference type="Proteomes" id="UP001150538">
    <property type="component" value="Unassembled WGS sequence"/>
</dbReference>
<feature type="signal peptide" evidence="1">
    <location>
        <begin position="1"/>
        <end position="22"/>
    </location>
</feature>
<evidence type="ECO:0000313" key="2">
    <source>
        <dbReference type="EMBL" id="KAJ1911049.1"/>
    </source>
</evidence>
<evidence type="ECO:0000256" key="1">
    <source>
        <dbReference type="SAM" id="SignalP"/>
    </source>
</evidence>
<name>A0A9W7ZUU0_9FUNG</name>
<dbReference type="OrthoDB" id="73875at2759"/>
<gene>
    <name evidence="2" type="ORF">H4219_006058</name>
</gene>
<feature type="chain" id="PRO_5040851370" evidence="1">
    <location>
        <begin position="23"/>
        <end position="139"/>
    </location>
</feature>
<sequence>MKLLALPPAAAGLLCLSTFATADSSKNYLVNNKVLHSVDLKGISIRGLFDLQPTFQVLGNTSGDICVDSSAFSANTTARYHFVVKWFGKKKIKEYDCEIPKGKGQKTTCNIGINWDKPDECGNLLKVVVDSSYEEDTPV</sequence>
<protein>
    <submittedName>
        <fullName evidence="2">Uncharacterized protein</fullName>
    </submittedName>
</protein>
<keyword evidence="3" id="KW-1185">Reference proteome</keyword>
<proteinExistence type="predicted"/>
<reference evidence="2" key="1">
    <citation type="submission" date="2022-07" db="EMBL/GenBank/DDBJ databases">
        <title>Phylogenomic reconstructions and comparative analyses of Kickxellomycotina fungi.</title>
        <authorList>
            <person name="Reynolds N.K."/>
            <person name="Stajich J.E."/>
            <person name="Barry K."/>
            <person name="Grigoriev I.V."/>
            <person name="Crous P."/>
            <person name="Smith M.E."/>
        </authorList>
    </citation>
    <scope>NUCLEOTIDE SEQUENCE</scope>
    <source>
        <strain evidence="2">NBRC 100468</strain>
    </source>
</reference>
<evidence type="ECO:0000313" key="3">
    <source>
        <dbReference type="Proteomes" id="UP001150538"/>
    </source>
</evidence>
<comment type="caution">
    <text evidence="2">The sequence shown here is derived from an EMBL/GenBank/DDBJ whole genome shotgun (WGS) entry which is preliminary data.</text>
</comment>
<keyword evidence="1" id="KW-0732">Signal</keyword>
<dbReference type="AlphaFoldDB" id="A0A9W7ZUU0"/>
<organism evidence="2 3">
    <name type="scientific">Mycoemilia scoparia</name>
    <dbReference type="NCBI Taxonomy" id="417184"/>
    <lineage>
        <taxon>Eukaryota</taxon>
        <taxon>Fungi</taxon>
        <taxon>Fungi incertae sedis</taxon>
        <taxon>Zoopagomycota</taxon>
        <taxon>Kickxellomycotina</taxon>
        <taxon>Kickxellomycetes</taxon>
        <taxon>Kickxellales</taxon>
        <taxon>Kickxellaceae</taxon>
        <taxon>Mycoemilia</taxon>
    </lineage>
</organism>
<accession>A0A9W7ZUU0</accession>